<dbReference type="OrthoDB" id="10030662at2759"/>
<feature type="compositionally biased region" description="Polar residues" evidence="1">
    <location>
        <begin position="407"/>
        <end position="436"/>
    </location>
</feature>
<feature type="region of interest" description="Disordered" evidence="1">
    <location>
        <begin position="254"/>
        <end position="299"/>
    </location>
</feature>
<gene>
    <name evidence="3" type="ORF">EDS130_LOCUS16914</name>
    <name evidence="2" type="ORF">XAT740_LOCUS560</name>
</gene>
<protein>
    <recommendedName>
        <fullName evidence="5">SOCS box domain-containing protein</fullName>
    </recommendedName>
</protein>
<keyword evidence="4" id="KW-1185">Reference proteome</keyword>
<dbReference type="Proteomes" id="UP000663828">
    <property type="component" value="Unassembled WGS sequence"/>
</dbReference>
<dbReference type="Proteomes" id="UP000663852">
    <property type="component" value="Unassembled WGS sequence"/>
</dbReference>
<proteinExistence type="predicted"/>
<dbReference type="EMBL" id="CAJNOJ010000074">
    <property type="protein sequence ID" value="CAF1040715.1"/>
    <property type="molecule type" value="Genomic_DNA"/>
</dbReference>
<evidence type="ECO:0000256" key="1">
    <source>
        <dbReference type="SAM" id="MobiDB-lite"/>
    </source>
</evidence>
<evidence type="ECO:0000313" key="2">
    <source>
        <dbReference type="EMBL" id="CAF0753661.1"/>
    </source>
</evidence>
<accession>A0A813PE07</accession>
<evidence type="ECO:0000313" key="3">
    <source>
        <dbReference type="EMBL" id="CAF1040715.1"/>
    </source>
</evidence>
<evidence type="ECO:0000313" key="4">
    <source>
        <dbReference type="Proteomes" id="UP000663828"/>
    </source>
</evidence>
<reference evidence="2" key="1">
    <citation type="submission" date="2021-02" db="EMBL/GenBank/DDBJ databases">
        <authorList>
            <person name="Nowell W R."/>
        </authorList>
    </citation>
    <scope>NUCLEOTIDE SEQUENCE</scope>
</reference>
<dbReference type="GO" id="GO:0035556">
    <property type="term" value="P:intracellular signal transduction"/>
    <property type="evidence" value="ECO:0007669"/>
    <property type="project" value="InterPro"/>
</dbReference>
<feature type="compositionally biased region" description="Low complexity" evidence="1">
    <location>
        <begin position="380"/>
        <end position="396"/>
    </location>
</feature>
<name>A0A813PE07_ADIRI</name>
<organism evidence="2 4">
    <name type="scientific">Adineta ricciae</name>
    <name type="common">Rotifer</name>
    <dbReference type="NCBI Taxonomy" id="249248"/>
    <lineage>
        <taxon>Eukaryota</taxon>
        <taxon>Metazoa</taxon>
        <taxon>Spiralia</taxon>
        <taxon>Gnathifera</taxon>
        <taxon>Rotifera</taxon>
        <taxon>Eurotatoria</taxon>
        <taxon>Bdelloidea</taxon>
        <taxon>Adinetida</taxon>
        <taxon>Adinetidae</taxon>
        <taxon>Adineta</taxon>
    </lineage>
</organism>
<dbReference type="SUPFAM" id="SSF158235">
    <property type="entry name" value="SOCS box-like"/>
    <property type="match status" value="1"/>
</dbReference>
<dbReference type="InterPro" id="IPR036036">
    <property type="entry name" value="SOCS_box-like_dom_sf"/>
</dbReference>
<dbReference type="AlphaFoldDB" id="A0A813PE07"/>
<evidence type="ECO:0008006" key="5">
    <source>
        <dbReference type="Google" id="ProtNLM"/>
    </source>
</evidence>
<comment type="caution">
    <text evidence="2">The sequence shown here is derived from an EMBL/GenBank/DDBJ whole genome shotgun (WGS) entry which is preliminary data.</text>
</comment>
<feature type="region of interest" description="Disordered" evidence="1">
    <location>
        <begin position="380"/>
        <end position="442"/>
    </location>
</feature>
<feature type="compositionally biased region" description="Polar residues" evidence="1">
    <location>
        <begin position="285"/>
        <end position="299"/>
    </location>
</feature>
<sequence length="733" mass="82526">MGNGITVNKKQLPGVPQPHGARKIVVIPYQKWIYYDARRFGHFNQFSTDSGCEIVPNTNTNNNTILSVLPSLSSSSFTTPTSFVSTSLSLTNDFIVQTKTQLTPTPVPSSTSFLTNKSSIRNNNNGNNPSAFALVGSATTLSGSSSPVTCTFATLTSDSDTRRVHPKPISYVNGRFFKSLTRLGDAQFILSEHGEDDIVLTVPSNIERYRTNDNTVRERIDRLNRVIACCDEFIVFQLWKGNNEVEIFVFDRPVPTKSSESEPSWKKCTCLHRQSQRPKSPPIPTQQSSDSATRVNTPNRHSSLMQTATLSAYHIDEPQRSSTKSYSLLNETENRFDMQNDAYEFVDNAKKVSHLTGSARCTLVTASAAAALIANNHNHIHPTNNTTNTSHNSLSSAMSRVRFGKSASRSDSANTRSNSISNTNELANSKSSQHLTHGSKHRSTPYLSSLSCNCMENHDSDMLPTSSCSLTSSSSTWNSRIVRKLNSIAHRFNARSYACLISPDRTKLLITPDYEGKHSYSHQIHEVTVIFDIKTYAILRITPARYDQRFSFDPRYGHSRLAEFDTVRGQITDITKDRVLVCSNHTLKTKVYRVEYTNDGHLIIVLCTLPIFQRVKRNYFLYILNSSTLLHTRSIIDYRGPFFSPFVFTNEFALLFNIYPSLSHCGSTLAVLKNIEPSSNVRLIEVYSLPYTCTTLKEVTRRNILRYIDRKQIKQLRLPDNLKAYLAYKPQFT</sequence>
<dbReference type="EMBL" id="CAJNOR010000016">
    <property type="protein sequence ID" value="CAF0753661.1"/>
    <property type="molecule type" value="Genomic_DNA"/>
</dbReference>